<dbReference type="RefSeq" id="WP_005029026.1">
    <property type="nucleotide sequence ID" value="NZ_KB849755.1"/>
</dbReference>
<dbReference type="HOGENOM" id="CLU_1754849_0_0_6"/>
<gene>
    <name evidence="1" type="ORF">F938_00440</name>
</gene>
<dbReference type="Proteomes" id="UP000013251">
    <property type="component" value="Unassembled WGS sequence"/>
</dbReference>
<name>N9F7V3_ACIBZ</name>
<organism evidence="1 2">
    <name type="scientific">Acinetobacter bereziniae LMG 1003 = CIP 70.12</name>
    <dbReference type="NCBI Taxonomy" id="981324"/>
    <lineage>
        <taxon>Bacteria</taxon>
        <taxon>Pseudomonadati</taxon>
        <taxon>Pseudomonadota</taxon>
        <taxon>Gammaproteobacteria</taxon>
        <taxon>Moraxellales</taxon>
        <taxon>Moraxellaceae</taxon>
        <taxon>Acinetobacter</taxon>
    </lineage>
</organism>
<dbReference type="PATRIC" id="fig|1217650.3.peg.413"/>
<protein>
    <recommendedName>
        <fullName evidence="3">Lipoprotein</fullName>
    </recommendedName>
</protein>
<dbReference type="PROSITE" id="PS51257">
    <property type="entry name" value="PROKAR_LIPOPROTEIN"/>
    <property type="match status" value="1"/>
</dbReference>
<reference evidence="1 2" key="1">
    <citation type="submission" date="2013-02" db="EMBL/GenBank/DDBJ databases">
        <title>The Genome Sequence of Acinetobacter bereziniae CIP 70.12.</title>
        <authorList>
            <consortium name="The Broad Institute Genome Sequencing Platform"/>
            <consortium name="The Broad Institute Genome Sequencing Center for Infectious Disease"/>
            <person name="Cerqueira G."/>
            <person name="Feldgarden M."/>
            <person name="Courvalin P."/>
            <person name="Perichon B."/>
            <person name="Grillot-Courvalin C."/>
            <person name="Clermont D."/>
            <person name="Rocha E."/>
            <person name="Yoon E.-J."/>
            <person name="Nemec A."/>
            <person name="Walker B."/>
            <person name="Young S.K."/>
            <person name="Zeng Q."/>
            <person name="Gargeya S."/>
            <person name="Fitzgerald M."/>
            <person name="Haas B."/>
            <person name="Abouelleil A."/>
            <person name="Alvarado L."/>
            <person name="Arachchi H.M."/>
            <person name="Berlin A.M."/>
            <person name="Chapman S.B."/>
            <person name="Dewar J."/>
            <person name="Goldberg J."/>
            <person name="Griggs A."/>
            <person name="Gujja S."/>
            <person name="Hansen M."/>
            <person name="Howarth C."/>
            <person name="Imamovic A."/>
            <person name="Larimer J."/>
            <person name="McCowan C."/>
            <person name="Murphy C."/>
            <person name="Neiman D."/>
            <person name="Pearson M."/>
            <person name="Priest M."/>
            <person name="Roberts A."/>
            <person name="Saif S."/>
            <person name="Shea T."/>
            <person name="Sisk P."/>
            <person name="Sykes S."/>
            <person name="Wortman J."/>
            <person name="Nusbaum C."/>
            <person name="Birren B."/>
        </authorList>
    </citation>
    <scope>NUCLEOTIDE SEQUENCE [LARGE SCALE GENOMIC DNA]</scope>
    <source>
        <strain evidence="1 2">CIP 70.12</strain>
    </source>
</reference>
<dbReference type="AlphaFoldDB" id="N9F7V3"/>
<proteinExistence type="predicted"/>
<evidence type="ECO:0000313" key="1">
    <source>
        <dbReference type="EMBL" id="ENW00924.1"/>
    </source>
</evidence>
<evidence type="ECO:0008006" key="3">
    <source>
        <dbReference type="Google" id="ProtNLM"/>
    </source>
</evidence>
<accession>N9F7V3</accession>
<sequence>MKLIIIISFIFTLTACVGMPKSSQELQEKSNTRYQFIVDKELGTVESSFDEFFKKCYYNLDYSKIYLNHARVGVDQGFDKTKDSNHIKYSIYFGSSPKTKKYGLDVDLSKIADSKSIKVELVAATGMWKRSFPKYENVANGEKESCPW</sequence>
<evidence type="ECO:0000313" key="2">
    <source>
        <dbReference type="Proteomes" id="UP000013251"/>
    </source>
</evidence>
<comment type="caution">
    <text evidence="1">The sequence shown here is derived from an EMBL/GenBank/DDBJ whole genome shotgun (WGS) entry which is preliminary data.</text>
</comment>
<dbReference type="EMBL" id="APQG01000012">
    <property type="protein sequence ID" value="ENW00924.1"/>
    <property type="molecule type" value="Genomic_DNA"/>
</dbReference>
<keyword evidence="2" id="KW-1185">Reference proteome</keyword>